<evidence type="ECO:0008006" key="3">
    <source>
        <dbReference type="Google" id="ProtNLM"/>
    </source>
</evidence>
<evidence type="ECO:0000313" key="2">
    <source>
        <dbReference type="Proteomes" id="UP000441208"/>
    </source>
</evidence>
<dbReference type="Proteomes" id="UP000441208">
    <property type="component" value="Unassembled WGS sequence"/>
</dbReference>
<dbReference type="EMBL" id="QXFZ01002722">
    <property type="protein sequence ID" value="KAE9074387.1"/>
    <property type="molecule type" value="Genomic_DNA"/>
</dbReference>
<dbReference type="AlphaFoldDB" id="A0A6A3QEA4"/>
<organism evidence="1 2">
    <name type="scientific">Phytophthora fragariae</name>
    <dbReference type="NCBI Taxonomy" id="53985"/>
    <lineage>
        <taxon>Eukaryota</taxon>
        <taxon>Sar</taxon>
        <taxon>Stramenopiles</taxon>
        <taxon>Oomycota</taxon>
        <taxon>Peronosporomycetes</taxon>
        <taxon>Peronosporales</taxon>
        <taxon>Peronosporaceae</taxon>
        <taxon>Phytophthora</taxon>
    </lineage>
</organism>
<name>A0A6A3QEA4_9STRA</name>
<dbReference type="PANTHER" id="PTHR48471">
    <property type="entry name" value="DDE TNP4 DOMAIN-CONTAINING PROTEIN"/>
    <property type="match status" value="1"/>
</dbReference>
<accession>A0A6A3QEA4</accession>
<comment type="caution">
    <text evidence="1">The sequence shown here is derived from an EMBL/GenBank/DDBJ whole genome shotgun (WGS) entry which is preliminary data.</text>
</comment>
<protein>
    <recommendedName>
        <fullName evidence="3">DDE Tnp4 domain-containing protein</fullName>
    </recommendedName>
</protein>
<reference evidence="1 2" key="1">
    <citation type="submission" date="2018-08" db="EMBL/GenBank/DDBJ databases">
        <title>Genomic investigation of the strawberry pathogen Phytophthora fragariae indicates pathogenicity is determined by transcriptional variation in three key races.</title>
        <authorList>
            <person name="Adams T.M."/>
            <person name="Armitage A.D."/>
            <person name="Sobczyk M.K."/>
            <person name="Bates H.J."/>
            <person name="Dunwell J.M."/>
            <person name="Nellist C.F."/>
            <person name="Harrison R.J."/>
        </authorList>
    </citation>
    <scope>NUCLEOTIDE SEQUENCE [LARGE SCALE GENOMIC DNA]</scope>
    <source>
        <strain evidence="1 2">NOV-71</strain>
    </source>
</reference>
<sequence length="239" mass="27016">MIDGDDGVILLLYEVYKTHTELVFVARHDVHQLMLEVECRVAMRSRHYLTTQCLDAPYASGWMALYEYGTDINFLNATSLTRAFDQLLCRFSCFYYMPPPSSRGLPPKLRYLHQVLGLVLTFYVGSMEQSSLCITFGVPPSMLSRTLRKAEEALARALNGYAPARISWPSPSRQVELARMVNKREPLLTHTFGFIDGKNLRVQQPSNADLQNAIVRTVGISEIKTTFSGAMEMPEQLAL</sequence>
<dbReference type="PANTHER" id="PTHR48471:SF1">
    <property type="entry name" value="DDE TNP4 DOMAIN-CONTAINING PROTEIN"/>
    <property type="match status" value="1"/>
</dbReference>
<evidence type="ECO:0000313" key="1">
    <source>
        <dbReference type="EMBL" id="KAE9074387.1"/>
    </source>
</evidence>
<proteinExistence type="predicted"/>
<gene>
    <name evidence="1" type="ORF">PF007_g25434</name>
</gene>